<reference evidence="6" key="2">
    <citation type="journal article" date="2019" name="Int. J. Syst. Evol. Microbiol.">
        <title>The Global Catalogue of Microorganisms (GCM) 10K type strain sequencing project: providing services to taxonomists for standard genome sequencing and annotation.</title>
        <authorList>
            <consortium name="The Broad Institute Genomics Platform"/>
            <consortium name="The Broad Institute Genome Sequencing Center for Infectious Disease"/>
            <person name="Wu L."/>
            <person name="Ma J."/>
        </authorList>
    </citation>
    <scope>NUCLEOTIDE SEQUENCE [LARGE SCALE GENOMIC DNA]</scope>
    <source>
        <strain evidence="6">CGMCC 1.15287</strain>
    </source>
</reference>
<feature type="active site" evidence="1">
    <location>
        <position position="179"/>
    </location>
</feature>
<reference evidence="3" key="4">
    <citation type="submission" date="2024-05" db="EMBL/GenBank/DDBJ databases">
        <authorList>
            <person name="Sun Q."/>
            <person name="Zhou Y."/>
        </authorList>
    </citation>
    <scope>NUCLEOTIDE SEQUENCE</scope>
    <source>
        <strain evidence="3">CGMCC 1.15287</strain>
    </source>
</reference>
<protein>
    <recommendedName>
        <fullName evidence="2">Peptidase M12A domain-containing protein</fullName>
    </recommendedName>
</protein>
<comment type="caution">
    <text evidence="4">The sequence shown here is derived from an EMBL/GenBank/DDBJ whole genome shotgun (WGS) entry which is preliminary data.</text>
</comment>
<dbReference type="InterPro" id="IPR024079">
    <property type="entry name" value="MetalloPept_cat_dom_sf"/>
</dbReference>
<proteinExistence type="predicted"/>
<dbReference type="Pfam" id="PF01400">
    <property type="entry name" value="Astacin"/>
    <property type="match status" value="1"/>
</dbReference>
<gene>
    <name evidence="3" type="ORF">GCM10007422_01850</name>
    <name evidence="4" type="ORF">GGQ60_002476</name>
</gene>
<reference evidence="3" key="1">
    <citation type="journal article" date="2014" name="Int. J. Syst. Evol. Microbiol.">
        <title>Complete genome of a new Firmicutes species belonging to the dominant human colonic microbiota ('Ruminococcus bicirculans') reveals two chromosomes and a selective capacity to utilize plant glucans.</title>
        <authorList>
            <consortium name="NISC Comparative Sequencing Program"/>
            <person name="Wegmann U."/>
            <person name="Louis P."/>
            <person name="Goesmann A."/>
            <person name="Henrissat B."/>
            <person name="Duncan S.H."/>
            <person name="Flint H.J."/>
        </authorList>
    </citation>
    <scope>NUCLEOTIDE SEQUENCE</scope>
    <source>
        <strain evidence="3">CGMCC 1.15287</strain>
    </source>
</reference>
<reference evidence="4 5" key="3">
    <citation type="submission" date="2020-08" db="EMBL/GenBank/DDBJ databases">
        <title>Genomic Encyclopedia of Type Strains, Phase IV (KMG-IV): sequencing the most valuable type-strain genomes for metagenomic binning, comparative biology and taxonomic classification.</title>
        <authorList>
            <person name="Goeker M."/>
        </authorList>
    </citation>
    <scope>NUCLEOTIDE SEQUENCE [LARGE SCALE GENOMIC DNA]</scope>
    <source>
        <strain evidence="4 5">DSM 100774</strain>
    </source>
</reference>
<organism evidence="4 5">
    <name type="scientific">Pedobacter zeae</name>
    <dbReference type="NCBI Taxonomy" id="1737356"/>
    <lineage>
        <taxon>Bacteria</taxon>
        <taxon>Pseudomonadati</taxon>
        <taxon>Bacteroidota</taxon>
        <taxon>Sphingobacteriia</taxon>
        <taxon>Sphingobacteriales</taxon>
        <taxon>Sphingobacteriaceae</taxon>
        <taxon>Pedobacter</taxon>
    </lineage>
</organism>
<evidence type="ECO:0000256" key="1">
    <source>
        <dbReference type="PROSITE-ProRule" id="PRU01211"/>
    </source>
</evidence>
<dbReference type="GO" id="GO:0004222">
    <property type="term" value="F:metalloendopeptidase activity"/>
    <property type="evidence" value="ECO:0007669"/>
    <property type="project" value="UniProtKB-UniRule"/>
</dbReference>
<dbReference type="Proteomes" id="UP000642938">
    <property type="component" value="Unassembled WGS sequence"/>
</dbReference>
<dbReference type="InterPro" id="IPR001506">
    <property type="entry name" value="Peptidase_M12A"/>
</dbReference>
<comment type="cofactor">
    <cofactor evidence="1">
        <name>Zn(2+)</name>
        <dbReference type="ChEBI" id="CHEBI:29105"/>
    </cofactor>
    <text evidence="1">Binds 1 zinc ion per subunit.</text>
</comment>
<feature type="domain" description="Peptidase M12A" evidence="2">
    <location>
        <begin position="83"/>
        <end position="285"/>
    </location>
</feature>
<dbReference type="GO" id="GO:0008270">
    <property type="term" value="F:zinc ion binding"/>
    <property type="evidence" value="ECO:0007669"/>
    <property type="project" value="UniProtKB-UniRule"/>
</dbReference>
<dbReference type="RefSeq" id="WP_183764188.1">
    <property type="nucleotide sequence ID" value="NZ_BMHZ01000001.1"/>
</dbReference>
<dbReference type="SUPFAM" id="SSF55486">
    <property type="entry name" value="Metalloproteases ('zincins'), catalytic domain"/>
    <property type="match status" value="1"/>
</dbReference>
<evidence type="ECO:0000259" key="2">
    <source>
        <dbReference type="PROSITE" id="PS51864"/>
    </source>
</evidence>
<feature type="binding site" evidence="1">
    <location>
        <position position="178"/>
    </location>
    <ligand>
        <name>Zn(2+)</name>
        <dbReference type="ChEBI" id="CHEBI:29105"/>
        <note>catalytic</note>
    </ligand>
</feature>
<comment type="caution">
    <text evidence="1">Lacks conserved residue(s) required for the propagation of feature annotation.</text>
</comment>
<feature type="binding site" evidence="1">
    <location>
        <position position="188"/>
    </location>
    <ligand>
        <name>Zn(2+)</name>
        <dbReference type="ChEBI" id="CHEBI:29105"/>
        <note>catalytic</note>
    </ligand>
</feature>
<dbReference type="EMBL" id="JACIEF010000002">
    <property type="protein sequence ID" value="MBB4108495.1"/>
    <property type="molecule type" value="Genomic_DNA"/>
</dbReference>
<dbReference type="PANTHER" id="PTHR10127">
    <property type="entry name" value="DISCOIDIN, CUB, EGF, LAMININ , AND ZINC METALLOPROTEASE DOMAIN CONTAINING"/>
    <property type="match status" value="1"/>
</dbReference>
<dbReference type="EMBL" id="BMHZ01000001">
    <property type="protein sequence ID" value="GGG92435.1"/>
    <property type="molecule type" value="Genomic_DNA"/>
</dbReference>
<keyword evidence="1" id="KW-0378">Hydrolase</keyword>
<evidence type="ECO:0000313" key="5">
    <source>
        <dbReference type="Proteomes" id="UP000532273"/>
    </source>
</evidence>
<evidence type="ECO:0000313" key="3">
    <source>
        <dbReference type="EMBL" id="GGG92435.1"/>
    </source>
</evidence>
<keyword evidence="1" id="KW-0862">Zinc</keyword>
<feature type="binding site" evidence="1">
    <location>
        <position position="182"/>
    </location>
    <ligand>
        <name>Zn(2+)</name>
        <dbReference type="ChEBI" id="CHEBI:29105"/>
        <note>catalytic</note>
    </ligand>
</feature>
<keyword evidence="6" id="KW-1185">Reference proteome</keyword>
<dbReference type="AlphaFoldDB" id="A0A7W6KB19"/>
<dbReference type="GO" id="GO:0006508">
    <property type="term" value="P:proteolysis"/>
    <property type="evidence" value="ECO:0007669"/>
    <property type="project" value="UniProtKB-KW"/>
</dbReference>
<evidence type="ECO:0000313" key="4">
    <source>
        <dbReference type="EMBL" id="MBB4108495.1"/>
    </source>
</evidence>
<dbReference type="Proteomes" id="UP000532273">
    <property type="component" value="Unassembled WGS sequence"/>
</dbReference>
<sequence length="399" mass="44391">MKKIYYAVAALVIFMTACKKETSVKIEQSQNTPGKVITYHLKNGGQVTAQINDRGEYVVGGDVILSKDQIAYLEYNKVGDGKATTPRSTFTAEFQKLWPDGIVYYTISYTLNSSNIGLAINEWESNTPIRFVQRTNQPNYVDFTGSPSQGSGSSQLGMIGGRQEIKLEDNASFTTVVHEIGHAVGLMHEQTRADRDQYITVNYGNINSFWTSQYDTYSVQGESGSEIGTFDFNSVMLYRSNNAAARIGGNTAPQMTKKDGFTTWGDNYYLSQGDIDGVNYLYKPIYVKLVSVYNEEGSYYNSSITNEDARFEYFISLEFFSDAGFNTPIYLVNPVKIKYVNNFGSLQGNGGYPGELVVPAGNHSVYLGTALTEYSSEYGNYSYYNSNSFALSEGVGYKY</sequence>
<dbReference type="Gene3D" id="3.40.390.10">
    <property type="entry name" value="Collagenase (Catalytic Domain)"/>
    <property type="match status" value="1"/>
</dbReference>
<dbReference type="PROSITE" id="PS51257">
    <property type="entry name" value="PROKAR_LIPOPROTEIN"/>
    <property type="match status" value="1"/>
</dbReference>
<dbReference type="SMART" id="SM00235">
    <property type="entry name" value="ZnMc"/>
    <property type="match status" value="1"/>
</dbReference>
<keyword evidence="1" id="KW-0479">Metal-binding</keyword>
<dbReference type="PANTHER" id="PTHR10127:SF850">
    <property type="entry name" value="METALLOENDOPEPTIDASE"/>
    <property type="match status" value="1"/>
</dbReference>
<name>A0A7W6KB19_9SPHI</name>
<dbReference type="PRINTS" id="PR00480">
    <property type="entry name" value="ASTACIN"/>
</dbReference>
<dbReference type="InterPro" id="IPR006026">
    <property type="entry name" value="Peptidase_Metallo"/>
</dbReference>
<keyword evidence="1" id="KW-0645">Protease</keyword>
<accession>A0A7W6KB19</accession>
<dbReference type="PROSITE" id="PS51864">
    <property type="entry name" value="ASTACIN"/>
    <property type="match status" value="1"/>
</dbReference>
<keyword evidence="1" id="KW-0482">Metalloprotease</keyword>
<evidence type="ECO:0000313" key="6">
    <source>
        <dbReference type="Proteomes" id="UP000642938"/>
    </source>
</evidence>